<sequence>MHWPAAYADYNVFRRRQRPALRCAVRQDRPVPLFIRDEVWEFGGTAMIEKPPAGFQPEAAQEAMRSLGYYLFRAPGGRT</sequence>
<gene>
    <name evidence="1" type="ORF">F6X51_10630</name>
</gene>
<reference evidence="1 2" key="1">
    <citation type="submission" date="2019-09" db="EMBL/GenBank/DDBJ databases">
        <title>YIM 132548 draft genome.</title>
        <authorList>
            <person name="Jiang L."/>
        </authorList>
    </citation>
    <scope>NUCLEOTIDE SEQUENCE [LARGE SCALE GENOMIC DNA]</scope>
    <source>
        <strain evidence="1 2">YIM 132548</strain>
    </source>
</reference>
<protein>
    <submittedName>
        <fullName evidence="1">Uncharacterized protein</fullName>
    </submittedName>
</protein>
<dbReference type="EMBL" id="VZZJ01000007">
    <property type="protein sequence ID" value="KAB1073641.1"/>
    <property type="molecule type" value="Genomic_DNA"/>
</dbReference>
<keyword evidence="2" id="KW-1185">Reference proteome</keyword>
<evidence type="ECO:0000313" key="2">
    <source>
        <dbReference type="Proteomes" id="UP000441523"/>
    </source>
</evidence>
<dbReference type="AlphaFoldDB" id="A0A6N6MV31"/>
<proteinExistence type="predicted"/>
<name>A0A6N6MV31_9HYPH</name>
<dbReference type="RefSeq" id="WP_150963375.1">
    <property type="nucleotide sequence ID" value="NZ_VZZJ01000007.1"/>
</dbReference>
<dbReference type="Proteomes" id="UP000441523">
    <property type="component" value="Unassembled WGS sequence"/>
</dbReference>
<organism evidence="1 2">
    <name type="scientific">Methylobacterium planeticum</name>
    <dbReference type="NCBI Taxonomy" id="2615211"/>
    <lineage>
        <taxon>Bacteria</taxon>
        <taxon>Pseudomonadati</taxon>
        <taxon>Pseudomonadota</taxon>
        <taxon>Alphaproteobacteria</taxon>
        <taxon>Hyphomicrobiales</taxon>
        <taxon>Methylobacteriaceae</taxon>
        <taxon>Methylobacterium</taxon>
    </lineage>
</organism>
<accession>A0A6N6MV31</accession>
<evidence type="ECO:0000313" key="1">
    <source>
        <dbReference type="EMBL" id="KAB1073641.1"/>
    </source>
</evidence>
<comment type="caution">
    <text evidence="1">The sequence shown here is derived from an EMBL/GenBank/DDBJ whole genome shotgun (WGS) entry which is preliminary data.</text>
</comment>